<evidence type="ECO:0000256" key="17">
    <source>
        <dbReference type="ARBA" id="ARBA00023121"/>
    </source>
</evidence>
<accession>K8WI58</accession>
<dbReference type="PROSITE" id="PS51771">
    <property type="entry name" value="CGT_MARTX_CPD"/>
    <property type="match status" value="1"/>
</dbReference>
<dbReference type="GO" id="GO:0006508">
    <property type="term" value="P:proteolysis"/>
    <property type="evidence" value="ECO:0007669"/>
    <property type="project" value="UniProtKB-KW"/>
</dbReference>
<dbReference type="PATRIC" id="fig|1141662.3.peg.2565"/>
<evidence type="ECO:0000256" key="10">
    <source>
        <dbReference type="ARBA" id="ARBA00022737"/>
    </source>
</evidence>
<dbReference type="GO" id="GO:0046872">
    <property type="term" value="F:metal ion binding"/>
    <property type="evidence" value="ECO:0007669"/>
    <property type="project" value="UniProtKB-KW"/>
</dbReference>
<dbReference type="GO" id="GO:0005576">
    <property type="term" value="C:extracellular region"/>
    <property type="evidence" value="ECO:0007669"/>
    <property type="project" value="UniProtKB-SubCell"/>
</dbReference>
<dbReference type="HOGENOM" id="CLU_232971_0_0_6"/>
<dbReference type="InterPro" id="IPR010566">
    <property type="entry name" value="Haemolys_ca-bd"/>
</dbReference>
<evidence type="ECO:0000256" key="15">
    <source>
        <dbReference type="ARBA" id="ARBA00022870"/>
    </source>
</evidence>
<dbReference type="eggNOG" id="COG1073">
    <property type="taxonomic scope" value="Bacteria"/>
</dbReference>
<evidence type="ECO:0000256" key="19">
    <source>
        <dbReference type="ARBA" id="ARBA00023200"/>
    </source>
</evidence>
<evidence type="ECO:0000256" key="11">
    <source>
        <dbReference type="ARBA" id="ARBA00022801"/>
    </source>
</evidence>
<evidence type="ECO:0000256" key="5">
    <source>
        <dbReference type="ARBA" id="ARBA00022525"/>
    </source>
</evidence>
<comment type="subcellular location">
    <subcellularLocation>
        <location evidence="2">Host cell membrane</location>
    </subcellularLocation>
    <subcellularLocation>
        <location evidence="20">Host cytoplasm</location>
        <location evidence="20">Host cytosol</location>
    </subcellularLocation>
    <subcellularLocation>
        <location evidence="3">Secreted</location>
    </subcellularLocation>
</comment>
<evidence type="ECO:0000256" key="9">
    <source>
        <dbReference type="ARBA" id="ARBA00022723"/>
    </source>
</evidence>
<dbReference type="Pfam" id="PF06594">
    <property type="entry name" value="HCBP_related"/>
    <property type="match status" value="1"/>
</dbReference>
<keyword evidence="13" id="KW-0068">Autocatalytic cleavage</keyword>
<keyword evidence="8" id="KW-0808">Transferase</keyword>
<evidence type="ECO:0000256" key="13">
    <source>
        <dbReference type="ARBA" id="ARBA00022813"/>
    </source>
</evidence>
<evidence type="ECO:0000256" key="2">
    <source>
        <dbReference type="ARBA" id="ARBA00004165"/>
    </source>
</evidence>
<evidence type="ECO:0000313" key="23">
    <source>
        <dbReference type="Proteomes" id="UP000009336"/>
    </source>
</evidence>
<dbReference type="GO" id="GO:0044164">
    <property type="term" value="C:host cell cytosol"/>
    <property type="evidence" value="ECO:0007669"/>
    <property type="project" value="UniProtKB-SubCell"/>
</dbReference>
<keyword evidence="6" id="KW-0800">Toxin</keyword>
<keyword evidence="7" id="KW-0645">Protease</keyword>
<evidence type="ECO:0000259" key="21">
    <source>
        <dbReference type="PROSITE" id="PS51771"/>
    </source>
</evidence>
<keyword evidence="16" id="KW-0843">Virulence</keyword>
<keyword evidence="10" id="KW-0677">Repeat</keyword>
<evidence type="ECO:0000256" key="18">
    <source>
        <dbReference type="ARBA" id="ARBA00023136"/>
    </source>
</evidence>
<name>K8WI58_9GAMM</name>
<dbReference type="GO" id="GO:0016740">
    <property type="term" value="F:transferase activity"/>
    <property type="evidence" value="ECO:0007669"/>
    <property type="project" value="UniProtKB-KW"/>
</dbReference>
<keyword evidence="5" id="KW-0964">Secreted</keyword>
<dbReference type="EMBL" id="AKKL01000034">
    <property type="protein sequence ID" value="EKT60263.1"/>
    <property type="molecule type" value="Genomic_DNA"/>
</dbReference>
<keyword evidence="11" id="KW-0378">Hydrolase</keyword>
<comment type="caution">
    <text evidence="22">The sequence shown here is derived from an EMBL/GenBank/DDBJ whole genome shotgun (WGS) entry which is preliminary data.</text>
</comment>
<dbReference type="GO" id="GO:0090729">
    <property type="term" value="F:toxin activity"/>
    <property type="evidence" value="ECO:0007669"/>
    <property type="project" value="UniProtKB-KW"/>
</dbReference>
<dbReference type="InterPro" id="IPR038383">
    <property type="entry name" value="CPD_dom_sf"/>
</dbReference>
<dbReference type="Pfam" id="PF12920">
    <property type="entry name" value="TcdA_TcdB_pore"/>
    <property type="match status" value="1"/>
</dbReference>
<keyword evidence="12" id="KW-0788">Thiol protease</keyword>
<dbReference type="GO" id="GO:0020002">
    <property type="term" value="C:host cell plasma membrane"/>
    <property type="evidence" value="ECO:0007669"/>
    <property type="project" value="UniProtKB-SubCell"/>
</dbReference>
<dbReference type="GO" id="GO:0008289">
    <property type="term" value="F:lipid binding"/>
    <property type="evidence" value="ECO:0007669"/>
    <property type="project" value="UniProtKB-KW"/>
</dbReference>
<evidence type="ECO:0000256" key="1">
    <source>
        <dbReference type="ARBA" id="ARBA00001946"/>
    </source>
</evidence>
<dbReference type="InterPro" id="IPR020974">
    <property type="entry name" value="CPD_dom"/>
</dbReference>
<reference evidence="22 23" key="1">
    <citation type="journal article" date="2012" name="BMC Genomics">
        <title>Comparative genomics of bacteria in the genus Providencia isolated from wild Drosophila melanogaster.</title>
        <authorList>
            <person name="Galac M.R."/>
            <person name="Lazzaro B.P."/>
        </authorList>
    </citation>
    <scope>NUCLEOTIDE SEQUENCE [LARGE SCALE GENOMIC DNA]</scope>
    <source>
        <strain evidence="22 23">DSM 19968</strain>
    </source>
</reference>
<keyword evidence="23" id="KW-1185">Reference proteome</keyword>
<dbReference type="SUPFAM" id="SSF51120">
    <property type="entry name" value="beta-Roll"/>
    <property type="match status" value="1"/>
</dbReference>
<keyword evidence="9" id="KW-0479">Metal-binding</keyword>
<dbReference type="CDD" id="cd20501">
    <property type="entry name" value="C80_RtxA-like"/>
    <property type="match status" value="1"/>
</dbReference>
<dbReference type="eggNOG" id="COG5263">
    <property type="taxonomic scope" value="Bacteria"/>
</dbReference>
<dbReference type="Pfam" id="PF11713">
    <property type="entry name" value="Peptidase_C80"/>
    <property type="match status" value="1"/>
</dbReference>
<keyword evidence="15" id="KW-1043">Host membrane</keyword>
<evidence type="ECO:0000256" key="4">
    <source>
        <dbReference type="ARBA" id="ARBA00022511"/>
    </source>
</evidence>
<dbReference type="Proteomes" id="UP000009336">
    <property type="component" value="Unassembled WGS sequence"/>
</dbReference>
<evidence type="ECO:0000256" key="12">
    <source>
        <dbReference type="ARBA" id="ARBA00022807"/>
    </source>
</evidence>
<evidence type="ECO:0000313" key="22">
    <source>
        <dbReference type="EMBL" id="EKT60263.1"/>
    </source>
</evidence>
<evidence type="ECO:0000256" key="16">
    <source>
        <dbReference type="ARBA" id="ARBA00023026"/>
    </source>
</evidence>
<keyword evidence="14" id="KW-0460">Magnesium</keyword>
<evidence type="ECO:0000256" key="8">
    <source>
        <dbReference type="ARBA" id="ARBA00022679"/>
    </source>
</evidence>
<keyword evidence="17" id="KW-0446">Lipid-binding</keyword>
<keyword evidence="4" id="KW-1032">Host cell membrane</keyword>
<comment type="cofactor">
    <cofactor evidence="1">
        <name>Mg(2+)</name>
        <dbReference type="ChEBI" id="CHEBI:18420"/>
    </cofactor>
</comment>
<keyword evidence="19" id="KW-1035">Host cytoplasm</keyword>
<evidence type="ECO:0000256" key="7">
    <source>
        <dbReference type="ARBA" id="ARBA00022670"/>
    </source>
</evidence>
<dbReference type="OrthoDB" id="5489595at2"/>
<protein>
    <recommendedName>
        <fullName evidence="21">Peptidase C80 domain-containing protein</fullName>
    </recommendedName>
</protein>
<sequence length="2061" mass="230512">MNRLLEYGARDEGSALLTAINRNNVELVERLSVVELYSHLTNKEKIKLYKQASQNAKFKQTTFKKRYETSIDVSEITILREAFNQAKDISFIVNKQKIALSKKINPNSYKLLSAFKPKKTHFTNSTLGDVELYDKKSISDWHKPTLNSLEKSRGSRFDSQLVIQLENDPTVREVAEQLVGKSPDTSVLVQLNDQGEVKSWHLNIKGEWVEGFPANFVTEGLQRWQVVGYGRDGEATINHKTFGGHTAENLNEQLLKLSEYFALNASPERINLVNCSLARAESNDNYLHQFISSFNKQDISPSSISAYTTRVVVNENNQKCLTDIGEKVILNQENDRWIAATNIPGKGGQAISEHQQLTALNRGLDFELGMKQLYLENKLSDSEWLPVFQTLKEDTPQSKSYSLAFIRKDSPSVSMRVKTNDSRIPNYIHEYDRQLGLFKSHLNIADNQLISHSKVTSKAEGVHGLNTAFIIQTLFNQHARDNTTEDVLPENLRCALQVHTYANWAQMGWDSIDDTLKYIGLWKELVTKGQATKGMLKAVSRASPFVGVGLNLLSTGLDGYELANAQNEAQRSVIGTQLGFDLAGLANAGVSFGAATFGAPTVASFIGYLGVPIAGLGIGITALVQGTQVHIEKTKAVGHYFGDLDKGYQKGGYQIVDVRGADGTTHRMWKNSSGIAVNALDLRNQQLTFADTWIYKTHVYGLGSGYSNHTTWVTPVSVNRAGTHKEADPKKKVINIREGINHPAATASLALTSDIPLILPDTPQYYMDYSYETFPFVTARDDRGFDVLRRIESNYRNNEDNFSFDFYNFPSERAISELMFEFVTTPVQVLLDDYPRTIIMPILPDEAREKLAYTLAGGNSTYYISLQEGATLTLSQGSNATQWVLDARALLNENKLQFDPQGRLLTGKLPITFSDDFQGKLNLVSEDGIFAIDVQKKDITLERRTVNADNFKDWDSLHDHLKQVSHTDTHYQPFIPVNHYRTPAGEFTGIAYYEVTNDRFIYTNMPNEAEFLRSAQLAKVENDQAWLYRDDRAWLVDIATGNVLQEYLPLNASILSGSTKAIADRPISAIKPIKSQLISSDGGVLYFIVEYQYDSGPVSYTWRLSSQSQQLIGITGEASELQQILLMISDNHADSSLPIFNSEHTLRAEGSQELHLHGRQDGSNYHSWFNKPEGEQKYQMFLRMNLADAPEDIQQISVTTGEKTDYYFYSSSHQKLYFQMGDGIANNKSAIAHEVKSNVDSLSIFQGQLAAQCKDGTLWITDEQGNLRLMGVMDNWVLKHRENILIELRDLAIREATLPAIRLQGIHDNQGKAIMTWYDVAAEKIIQGGAGIDASNDIHYRGLSSDGKQAWLYDNAHRQLYLQPLSQDSEQVLSELGQNISSIPPAKRWSEEQYLSVVPIGDKLQLTTADGAVLLMNKDAEIGKQLQLIAWQETTLISENQLKAAIEALRVKVLISPVIRYFSENKQIPSWYLTKQNIFIHAQGLNVNHDLRYLGQSSEQLGSYIHDQSTGELWQVSPSGDSLTLGKYRFIALNENAPLKGELVLQLASSDRAIEFKLPQLEGMDRLTISGQTEGACYLLDKALFSHYRQVILDERGNQPVIMLPDLDKGLVRHNGQDLMWYDPQSKAQLLITNPEKMAERGMIFKIANAPELPATTLLQSIGRLQSVSAEADDWFTLSFTEGHYQLQSADPDQMILKHHEVIGFDIDDTYRFMKGDGNVVIEDLGGQDTLAFTGITHEQLVFSREADNLVINIQNSEDSVSIQGAFSSSSSHQIERITTSGSVTLNASLLCHAMKELLPSETVVSFPGGSVTVQDNQGRVSQLPLDTNLMWEGDGAVTIEDPSIKYKKINPINLLLLKAFNSNPSVIFDRYSPDRDTTSAGKIIQGSRKNKNMISVSHGYGIHEHVTVYGGLQEDSLQITDDYAKLIGHEGNDIYRVGGTAKHTTILDTKGEHDILSLEYADIKPNEVILQREGNNLQIAVADSGLITIKNQFKEDQGIAIEELSLVNEKQNWHYSLIDIMSSFKTGEVFGLSETGELLQRSDMTMPICFKSLCRTGNAK</sequence>
<organism evidence="22 23">
    <name type="scientific">Providencia burhodogranariea DSM 19968</name>
    <dbReference type="NCBI Taxonomy" id="1141662"/>
    <lineage>
        <taxon>Bacteria</taxon>
        <taxon>Pseudomonadati</taxon>
        <taxon>Pseudomonadota</taxon>
        <taxon>Gammaproteobacteria</taxon>
        <taxon>Enterobacterales</taxon>
        <taxon>Morganellaceae</taxon>
        <taxon>Providencia</taxon>
    </lineage>
</organism>
<dbReference type="GO" id="GO:0008234">
    <property type="term" value="F:cysteine-type peptidase activity"/>
    <property type="evidence" value="ECO:0007669"/>
    <property type="project" value="UniProtKB-KW"/>
</dbReference>
<proteinExistence type="predicted"/>
<gene>
    <name evidence="22" type="ORF">OOA_12640</name>
</gene>
<evidence type="ECO:0000256" key="14">
    <source>
        <dbReference type="ARBA" id="ARBA00022842"/>
    </source>
</evidence>
<evidence type="ECO:0000256" key="6">
    <source>
        <dbReference type="ARBA" id="ARBA00022656"/>
    </source>
</evidence>
<dbReference type="RefSeq" id="WP_008912522.1">
    <property type="nucleotide sequence ID" value="NZ_KB233223.1"/>
</dbReference>
<dbReference type="InterPro" id="IPR024769">
    <property type="entry name" value="TcdA/TcdB_pore_forming"/>
</dbReference>
<keyword evidence="18" id="KW-0472">Membrane</keyword>
<dbReference type="Gene3D" id="3.40.50.11050">
    <property type="match status" value="1"/>
</dbReference>
<evidence type="ECO:0000256" key="3">
    <source>
        <dbReference type="ARBA" id="ARBA00004613"/>
    </source>
</evidence>
<feature type="domain" description="Peptidase C80" evidence="21">
    <location>
        <begin position="148"/>
        <end position="337"/>
    </location>
</feature>
<evidence type="ECO:0000256" key="20">
    <source>
        <dbReference type="ARBA" id="ARBA00023586"/>
    </source>
</evidence>
<dbReference type="InterPro" id="IPR011049">
    <property type="entry name" value="Serralysin-like_metalloprot_C"/>
</dbReference>
<dbReference type="STRING" id="1141662.OOA_12640"/>
<dbReference type="InterPro" id="IPR049824">
    <property type="entry name" value="RtxA-like_C80"/>
</dbReference>